<dbReference type="RefSeq" id="WP_263411847.1">
    <property type="nucleotide sequence ID" value="NZ_BAABBH010000001.1"/>
</dbReference>
<dbReference type="SFLD" id="SFLDG01129">
    <property type="entry name" value="C1.5:_HAD__Beta-PGM__Phosphata"/>
    <property type="match status" value="1"/>
</dbReference>
<proteinExistence type="predicted"/>
<keyword evidence="1" id="KW-0378">Hydrolase</keyword>
<dbReference type="Gene3D" id="3.40.50.1000">
    <property type="entry name" value="HAD superfamily/HAD-like"/>
    <property type="match status" value="1"/>
</dbReference>
<reference evidence="1 2" key="1">
    <citation type="submission" date="2024-12" db="EMBL/GenBank/DDBJ databases">
        <authorList>
            <person name="Lee Y."/>
        </authorList>
    </citation>
    <scope>NUCLEOTIDE SEQUENCE [LARGE SCALE GENOMIC DNA]</scope>
    <source>
        <strain evidence="1 2">03SUJ4</strain>
    </source>
</reference>
<dbReference type="Gene3D" id="1.10.150.240">
    <property type="entry name" value="Putative phosphatase, domain 2"/>
    <property type="match status" value="1"/>
</dbReference>
<gene>
    <name evidence="1" type="ORF">ACK2TP_13010</name>
</gene>
<dbReference type="PANTHER" id="PTHR43481:SF4">
    <property type="entry name" value="GLYCEROL-1-PHOSPHATE PHOSPHOHYDROLASE 1-RELATED"/>
    <property type="match status" value="1"/>
</dbReference>
<organism evidence="1 2">
    <name type="scientific">Terriglobus aquaticus</name>
    <dbReference type="NCBI Taxonomy" id="940139"/>
    <lineage>
        <taxon>Bacteria</taxon>
        <taxon>Pseudomonadati</taxon>
        <taxon>Acidobacteriota</taxon>
        <taxon>Terriglobia</taxon>
        <taxon>Terriglobales</taxon>
        <taxon>Acidobacteriaceae</taxon>
        <taxon>Terriglobus</taxon>
    </lineage>
</organism>
<sequence>MSEALLLPPGDFRAYLFDLDGTVADTMPLHFVCWNEALGLHGCSLDERQFYALAGVPVERTIEMLNEQHGLQMPARELAEYKEALFLKRLVKLKPVEAVVAHVHEGHGRIPLAIVSGSPRASIFNSLRLLGLTDKFDVIVGAEDYAHGKPDPEPFLTAAARLGVPPEHCLVFEDADLGIEAAVAAGMQWVKVPQPPLG</sequence>
<dbReference type="Proteomes" id="UP001634747">
    <property type="component" value="Unassembled WGS sequence"/>
</dbReference>
<dbReference type="SFLD" id="SFLDS00003">
    <property type="entry name" value="Haloacid_Dehalogenase"/>
    <property type="match status" value="1"/>
</dbReference>
<dbReference type="EMBL" id="JBJYXY010000001">
    <property type="protein sequence ID" value="MFN2976687.1"/>
    <property type="molecule type" value="Genomic_DNA"/>
</dbReference>
<evidence type="ECO:0000313" key="1">
    <source>
        <dbReference type="EMBL" id="MFN2976687.1"/>
    </source>
</evidence>
<accession>A0ABW9KNL9</accession>
<protein>
    <submittedName>
        <fullName evidence="1">HAD family hydrolase</fullName>
    </submittedName>
</protein>
<comment type="caution">
    <text evidence="1">The sequence shown here is derived from an EMBL/GenBank/DDBJ whole genome shotgun (WGS) entry which is preliminary data.</text>
</comment>
<dbReference type="InterPro" id="IPR051806">
    <property type="entry name" value="HAD-like_SPP"/>
</dbReference>
<dbReference type="CDD" id="cd07505">
    <property type="entry name" value="HAD_BPGM-like"/>
    <property type="match status" value="1"/>
</dbReference>
<dbReference type="Pfam" id="PF13419">
    <property type="entry name" value="HAD_2"/>
    <property type="match status" value="1"/>
</dbReference>
<dbReference type="InterPro" id="IPR023198">
    <property type="entry name" value="PGP-like_dom2"/>
</dbReference>
<dbReference type="InterPro" id="IPR041492">
    <property type="entry name" value="HAD_2"/>
</dbReference>
<dbReference type="SFLD" id="SFLDG01135">
    <property type="entry name" value="C1.5.6:_HAD__Beta-PGM__Phospha"/>
    <property type="match status" value="1"/>
</dbReference>
<dbReference type="InterPro" id="IPR023214">
    <property type="entry name" value="HAD_sf"/>
</dbReference>
<dbReference type="GO" id="GO:0016787">
    <property type="term" value="F:hydrolase activity"/>
    <property type="evidence" value="ECO:0007669"/>
    <property type="project" value="UniProtKB-KW"/>
</dbReference>
<dbReference type="InterPro" id="IPR006439">
    <property type="entry name" value="HAD-SF_hydro_IA"/>
</dbReference>
<evidence type="ECO:0000313" key="2">
    <source>
        <dbReference type="Proteomes" id="UP001634747"/>
    </source>
</evidence>
<keyword evidence="2" id="KW-1185">Reference proteome</keyword>
<name>A0ABW9KNL9_9BACT</name>
<dbReference type="SUPFAM" id="SSF56784">
    <property type="entry name" value="HAD-like"/>
    <property type="match status" value="1"/>
</dbReference>
<dbReference type="PANTHER" id="PTHR43481">
    <property type="entry name" value="FRUCTOSE-1-PHOSPHATE PHOSPHATASE"/>
    <property type="match status" value="1"/>
</dbReference>
<dbReference type="NCBIfam" id="TIGR01509">
    <property type="entry name" value="HAD-SF-IA-v3"/>
    <property type="match status" value="1"/>
</dbReference>
<dbReference type="InterPro" id="IPR036412">
    <property type="entry name" value="HAD-like_sf"/>
</dbReference>